<dbReference type="InterPro" id="IPR036388">
    <property type="entry name" value="WH-like_DNA-bd_sf"/>
</dbReference>
<feature type="compositionally biased region" description="Pro residues" evidence="1">
    <location>
        <begin position="234"/>
        <end position="247"/>
    </location>
</feature>
<dbReference type="RefSeq" id="WP_152816392.1">
    <property type="nucleotide sequence ID" value="NZ_VJXX01000004.1"/>
</dbReference>
<dbReference type="Gene3D" id="1.10.10.10">
    <property type="entry name" value="Winged helix-like DNA-binding domain superfamily/Winged helix DNA-binding domain"/>
    <property type="match status" value="1"/>
</dbReference>
<evidence type="ECO:0000313" key="2">
    <source>
        <dbReference type="EMBL" id="MPY11648.1"/>
    </source>
</evidence>
<evidence type="ECO:0000313" key="3">
    <source>
        <dbReference type="Proteomes" id="UP000326464"/>
    </source>
</evidence>
<sequence>MSPIEAGGAGGPTTGVDPLDETSLHDAAYRYAFRRSLSVRLASAAAREATGHVLPPTPGWPALPASPALTDGYDDGRVDVLVAARSALERFLPPDLPPRISNDPDLRSALAALLPDEREFLLLRHWDGLEPAEAARATDQAVDRLRIVEDAVAQRLADGEELPAEGLPPAKGLGRPGPRGEAGGTDGPGAAPDSTLHRARSGSEAAIERLRRADPAAAVTEAQLEASRTRSAPRTPPPGPSEHPGVPPAGHDLREASERSGIEPPRHDVGDEDGLFTARDIRVDAPRPAVRGARVSRVRTAVGVACLLALVAILAGVFVPRPPSGPSEGVERLYGLADVVAIVSDAAIEPTPVDGDVRILQASVVVQIVKGEADGDVLTVDVTGRSTLERPYSRNFFPPHQLLFLVRDGDGVLSPIEGEGSVLTLVDRRTPEATTVSGNPAPLPPELRDAIDALPGPELALSTSGVEPGALDPADIVGILPAEGRNAQNLPENQLGTFRMAADGGRACVWFEFNGRSVVLRWPEGFSAYEREEDLSYPDGDPRVGRRVLTVLNERGYPYVDENRPTPYIRGVSTGERATCGGQELDVWDIAAGPGSTLLFY</sequence>
<name>A0A7X1TPH4_9MICC</name>
<feature type="compositionally biased region" description="Gly residues" evidence="1">
    <location>
        <begin position="174"/>
        <end position="187"/>
    </location>
</feature>
<feature type="compositionally biased region" description="Basic and acidic residues" evidence="1">
    <location>
        <begin position="251"/>
        <end position="269"/>
    </location>
</feature>
<dbReference type="OrthoDB" id="3747638at2"/>
<keyword evidence="3" id="KW-1185">Reference proteome</keyword>
<reference evidence="3" key="1">
    <citation type="submission" date="2019-07" db="EMBL/GenBank/DDBJ databases">
        <title>Arthrobacter KR32 sp. nov., isolated from mountain cheese made of cows milk.</title>
        <authorList>
            <person name="Flegler A."/>
        </authorList>
    </citation>
    <scope>NUCLEOTIDE SEQUENCE [LARGE SCALE GENOMIC DNA]</scope>
    <source>
        <strain evidence="3">KR32</strain>
    </source>
</reference>
<protein>
    <submittedName>
        <fullName evidence="2">Uncharacterized protein</fullName>
    </submittedName>
</protein>
<organism evidence="2 3">
    <name type="scientific">Arthrobacter bussei</name>
    <dbReference type="NCBI Taxonomy" id="2594179"/>
    <lineage>
        <taxon>Bacteria</taxon>
        <taxon>Bacillati</taxon>
        <taxon>Actinomycetota</taxon>
        <taxon>Actinomycetes</taxon>
        <taxon>Micrococcales</taxon>
        <taxon>Micrococcaceae</taxon>
        <taxon>Arthrobacter</taxon>
    </lineage>
</organism>
<gene>
    <name evidence="2" type="ORF">FNH21_13150</name>
</gene>
<evidence type="ECO:0000256" key="1">
    <source>
        <dbReference type="SAM" id="MobiDB-lite"/>
    </source>
</evidence>
<dbReference type="Proteomes" id="UP000326464">
    <property type="component" value="Unassembled WGS sequence"/>
</dbReference>
<dbReference type="EMBL" id="VJXX01000004">
    <property type="protein sequence ID" value="MPY11648.1"/>
    <property type="molecule type" value="Genomic_DNA"/>
</dbReference>
<accession>A0A7X1TPH4</accession>
<comment type="caution">
    <text evidence="2">The sequence shown here is derived from an EMBL/GenBank/DDBJ whole genome shotgun (WGS) entry which is preliminary data.</text>
</comment>
<feature type="region of interest" description="Disordered" evidence="1">
    <location>
        <begin position="1"/>
        <end position="20"/>
    </location>
</feature>
<dbReference type="AlphaFoldDB" id="A0A7X1TPH4"/>
<proteinExistence type="predicted"/>
<feature type="region of interest" description="Disordered" evidence="1">
    <location>
        <begin position="157"/>
        <end position="273"/>
    </location>
</feature>